<dbReference type="VEuPathDB" id="FungiDB:RhiirA1_515545"/>
<protein>
    <submittedName>
        <fullName evidence="1">Uncharacterized protein</fullName>
    </submittedName>
</protein>
<proteinExistence type="predicted"/>
<organism evidence="1 2">
    <name type="scientific">Rhizophagus irregularis</name>
    <dbReference type="NCBI Taxonomy" id="588596"/>
    <lineage>
        <taxon>Eukaryota</taxon>
        <taxon>Fungi</taxon>
        <taxon>Fungi incertae sedis</taxon>
        <taxon>Mucoromycota</taxon>
        <taxon>Glomeromycotina</taxon>
        <taxon>Glomeromycetes</taxon>
        <taxon>Glomerales</taxon>
        <taxon>Glomeraceae</taxon>
        <taxon>Rhizophagus</taxon>
    </lineage>
</organism>
<sequence length="176" mass="20662">MESIFLSLVRMKEHKEILRVEITRIRTRLVISISNQKKNEKTTMSDIDAFDSANQVSAQTTTFQIIQNQLVELSLFYQPQNDNNIYHITCRKFLQDHLQGTGNSAFLDDNYDYEFFLESLDDSTTIFHVTCKLLPNSLILNILNKEIYGFDLDVTELRRRNSLTLHQKLNLERNLK</sequence>
<dbReference type="Proteomes" id="UP000232688">
    <property type="component" value="Unassembled WGS sequence"/>
</dbReference>
<comment type="caution">
    <text evidence="1">The sequence shown here is derived from an EMBL/GenBank/DDBJ whole genome shotgun (WGS) entry which is preliminary data.</text>
</comment>
<name>A0A2N0RNX1_9GLOM</name>
<dbReference type="VEuPathDB" id="FungiDB:RhiirFUN_006853"/>
<accession>A0A2N0RNX1</accession>
<gene>
    <name evidence="1" type="ORF">RhiirA1_515545</name>
</gene>
<evidence type="ECO:0000313" key="1">
    <source>
        <dbReference type="EMBL" id="PKC65012.1"/>
    </source>
</evidence>
<reference evidence="1 2" key="2">
    <citation type="submission" date="2017-10" db="EMBL/GenBank/DDBJ databases">
        <title>Genome analyses suggest a sexual origin of heterokaryosis in a supposedly ancient asexual fungus.</title>
        <authorList>
            <person name="Corradi N."/>
            <person name="Sedzielewska K."/>
            <person name="Noel J."/>
            <person name="Charron P."/>
            <person name="Farinelli L."/>
            <person name="Marton T."/>
            <person name="Kruger M."/>
            <person name="Pelin A."/>
            <person name="Brachmann A."/>
            <person name="Corradi N."/>
        </authorList>
    </citation>
    <scope>NUCLEOTIDE SEQUENCE [LARGE SCALE GENOMIC DNA]</scope>
    <source>
        <strain evidence="1 2">A1</strain>
    </source>
</reference>
<dbReference type="AlphaFoldDB" id="A0A2N0RNX1"/>
<reference evidence="1 2" key="1">
    <citation type="submission" date="2017-10" db="EMBL/GenBank/DDBJ databases">
        <title>Extensive intraspecific genome diversity in a model arbuscular mycorrhizal fungus.</title>
        <authorList>
            <person name="Chen E.C.H."/>
            <person name="Morin E."/>
            <person name="Baudet D."/>
            <person name="Noel J."/>
            <person name="Ndikumana S."/>
            <person name="Charron P."/>
            <person name="St-Onge C."/>
            <person name="Giorgi J."/>
            <person name="Grigoriev I.V."/>
            <person name="Roux C."/>
            <person name="Martin F.M."/>
            <person name="Corradi N."/>
        </authorList>
    </citation>
    <scope>NUCLEOTIDE SEQUENCE [LARGE SCALE GENOMIC DNA]</scope>
    <source>
        <strain evidence="1 2">A1</strain>
    </source>
</reference>
<evidence type="ECO:0000313" key="2">
    <source>
        <dbReference type="Proteomes" id="UP000232688"/>
    </source>
</evidence>
<dbReference type="EMBL" id="LLXH01000582">
    <property type="protein sequence ID" value="PKC65012.1"/>
    <property type="molecule type" value="Genomic_DNA"/>
</dbReference>
<dbReference type="VEuPathDB" id="FungiDB:FUN_004697"/>